<dbReference type="STRING" id="1797768.A3C59_01285"/>
<name>A0A1F5JXE2_9BACT</name>
<dbReference type="EMBL" id="MFCV01000012">
    <property type="protein sequence ID" value="OGE33230.1"/>
    <property type="molecule type" value="Genomic_DNA"/>
</dbReference>
<dbReference type="AlphaFoldDB" id="A0A1F5JXE2"/>
<evidence type="ECO:0000313" key="2">
    <source>
        <dbReference type="Proteomes" id="UP000176902"/>
    </source>
</evidence>
<evidence type="ECO:0000313" key="1">
    <source>
        <dbReference type="EMBL" id="OGE33230.1"/>
    </source>
</evidence>
<accession>A0A1F5JXE2</accession>
<proteinExistence type="predicted"/>
<protein>
    <submittedName>
        <fullName evidence="1">Uncharacterized protein</fullName>
    </submittedName>
</protein>
<comment type="caution">
    <text evidence="1">The sequence shown here is derived from an EMBL/GenBank/DDBJ whole genome shotgun (WGS) entry which is preliminary data.</text>
</comment>
<gene>
    <name evidence="1" type="ORF">A3C59_01285</name>
</gene>
<sequence>MAKQELPTPPIGTPNYERLQKMVGVEAFYVERYQAMMDTQPTFIISAINHPEFLARVNQRGRGKMIGELSRAVENLYTIEHFQDKLVALTRACAAPNPANLVDLDEVSELMIDMTRSGTVPMGPLILSKFPEYEDQLSRAMDSGKHEGISLFLSFIADNKRPGQKRNLARFDRRVIELVAESFEIDDNGAARGYLPTQFEGVRLVHIFEPDATQARLFLEVQDLNDQTEKV</sequence>
<organism evidence="1 2">
    <name type="scientific">Candidatus Daviesbacteria bacterium RIFCSPHIGHO2_02_FULL_36_13</name>
    <dbReference type="NCBI Taxonomy" id="1797768"/>
    <lineage>
        <taxon>Bacteria</taxon>
        <taxon>Candidatus Daviesiibacteriota</taxon>
    </lineage>
</organism>
<dbReference type="Proteomes" id="UP000176902">
    <property type="component" value="Unassembled WGS sequence"/>
</dbReference>
<reference evidence="1 2" key="1">
    <citation type="journal article" date="2016" name="Nat. Commun.">
        <title>Thousands of microbial genomes shed light on interconnected biogeochemical processes in an aquifer system.</title>
        <authorList>
            <person name="Anantharaman K."/>
            <person name="Brown C.T."/>
            <person name="Hug L.A."/>
            <person name="Sharon I."/>
            <person name="Castelle C.J."/>
            <person name="Probst A.J."/>
            <person name="Thomas B.C."/>
            <person name="Singh A."/>
            <person name="Wilkins M.J."/>
            <person name="Karaoz U."/>
            <person name="Brodie E.L."/>
            <person name="Williams K.H."/>
            <person name="Hubbard S.S."/>
            <person name="Banfield J.F."/>
        </authorList>
    </citation>
    <scope>NUCLEOTIDE SEQUENCE [LARGE SCALE GENOMIC DNA]</scope>
</reference>